<evidence type="ECO:0000256" key="1">
    <source>
        <dbReference type="SAM" id="MobiDB-lite"/>
    </source>
</evidence>
<dbReference type="EMBL" id="CAXLJM020000033">
    <property type="protein sequence ID" value="CAL8100828.1"/>
    <property type="molecule type" value="Genomic_DNA"/>
</dbReference>
<feature type="compositionally biased region" description="Low complexity" evidence="1">
    <location>
        <begin position="158"/>
        <end position="172"/>
    </location>
</feature>
<organism evidence="3 4">
    <name type="scientific">Orchesella dallaii</name>
    <dbReference type="NCBI Taxonomy" id="48710"/>
    <lineage>
        <taxon>Eukaryota</taxon>
        <taxon>Metazoa</taxon>
        <taxon>Ecdysozoa</taxon>
        <taxon>Arthropoda</taxon>
        <taxon>Hexapoda</taxon>
        <taxon>Collembola</taxon>
        <taxon>Entomobryomorpha</taxon>
        <taxon>Entomobryoidea</taxon>
        <taxon>Orchesellidae</taxon>
        <taxon>Orchesellinae</taxon>
        <taxon>Orchesella</taxon>
    </lineage>
</organism>
<dbReference type="Proteomes" id="UP001642540">
    <property type="component" value="Unassembled WGS sequence"/>
</dbReference>
<feature type="compositionally biased region" description="Basic residues" evidence="1">
    <location>
        <begin position="130"/>
        <end position="139"/>
    </location>
</feature>
<feature type="signal peptide" evidence="2">
    <location>
        <begin position="1"/>
        <end position="22"/>
    </location>
</feature>
<keyword evidence="2" id="KW-0732">Signal</keyword>
<evidence type="ECO:0000256" key="2">
    <source>
        <dbReference type="SAM" id="SignalP"/>
    </source>
</evidence>
<gene>
    <name evidence="3" type="ORF">ODALV1_LOCUS10648</name>
</gene>
<feature type="region of interest" description="Disordered" evidence="1">
    <location>
        <begin position="130"/>
        <end position="239"/>
    </location>
</feature>
<feature type="compositionally biased region" description="Acidic residues" evidence="1">
    <location>
        <begin position="145"/>
        <end position="155"/>
    </location>
</feature>
<feature type="chain" id="PRO_5045239797" evidence="2">
    <location>
        <begin position="23"/>
        <end position="504"/>
    </location>
</feature>
<feature type="compositionally biased region" description="Low complexity" evidence="1">
    <location>
        <begin position="220"/>
        <end position="239"/>
    </location>
</feature>
<accession>A0ABP1QFV1</accession>
<reference evidence="3 4" key="1">
    <citation type="submission" date="2024-08" db="EMBL/GenBank/DDBJ databases">
        <authorList>
            <person name="Cucini C."/>
            <person name="Frati F."/>
        </authorList>
    </citation>
    <scope>NUCLEOTIDE SEQUENCE [LARGE SCALE GENOMIC DNA]</scope>
</reference>
<proteinExistence type="predicted"/>
<sequence>MRRVSSILVTLALALTLSEQNSEEFCKDRKHYNDLEFTCCANKKYDSPKIYSSGKDAAMTTCLAMDEVMKATKLVTKSWLLYKCLVKGKTNGEITLDSFVNFMVQRYPPNIQTSIKNTATEVQKLIIDKKKARRKRSTRTKRDADSEESSTTEDPEGAKGTSGEETSTTPEGVPANSDADTMGKDSTTEVDGDGDTKVETSPNPLSPDTNAEDLKEEDNNNNANTINTDPPTTSTTTVTPKPFHLYLSSFDYYNQFKDNLPDEDLFIIWDAYYVAEFQICQSEAGSSKDYLMEYLTKRCLSWTQQTIRAGDCCGATPVPLPLIQDPAIPLEYVQNFTAEQIMSITGTYTWNNLSFSSNIYRCNRLSVSVLQKKVSLDEIRKEIQDFASENETTITAPNYEGIAKRLVPPFYPADIQNRLIKEILPPTTTSRPGVKPEKTGYFDSILYDTDIQTISNFEYPVYQWAVASEWDSLDENQTRYLMWMCDAYRMVSQRIKFFDETPFC</sequence>
<feature type="compositionally biased region" description="Polar residues" evidence="1">
    <location>
        <begin position="199"/>
        <end position="209"/>
    </location>
</feature>
<comment type="caution">
    <text evidence="3">The sequence shown here is derived from an EMBL/GenBank/DDBJ whole genome shotgun (WGS) entry which is preliminary data.</text>
</comment>
<evidence type="ECO:0000313" key="4">
    <source>
        <dbReference type="Proteomes" id="UP001642540"/>
    </source>
</evidence>
<keyword evidence="4" id="KW-1185">Reference proteome</keyword>
<protein>
    <submittedName>
        <fullName evidence="3">Uncharacterized protein</fullName>
    </submittedName>
</protein>
<evidence type="ECO:0000313" key="3">
    <source>
        <dbReference type="EMBL" id="CAL8100828.1"/>
    </source>
</evidence>
<name>A0ABP1QFV1_9HEXA</name>